<gene>
    <name evidence="4" type="ORF">POG00_09005</name>
</gene>
<evidence type="ECO:0000259" key="3">
    <source>
        <dbReference type="Pfam" id="PF03816"/>
    </source>
</evidence>
<dbReference type="RefSeq" id="WP_195191574.1">
    <property type="nucleotide sequence ID" value="NZ_JADMUL010000026.1"/>
</dbReference>
<dbReference type="Proteomes" id="UP001220658">
    <property type="component" value="Unassembled WGS sequence"/>
</dbReference>
<comment type="caution">
    <text evidence="4">The sequence shown here is derived from an EMBL/GenBank/DDBJ whole genome shotgun (WGS) entry which is preliminary data.</text>
</comment>
<dbReference type="Pfam" id="PF03816">
    <property type="entry name" value="LytR_cpsA_psr"/>
    <property type="match status" value="1"/>
</dbReference>
<proteinExistence type="inferred from homology"/>
<evidence type="ECO:0000256" key="2">
    <source>
        <dbReference type="SAM" id="Phobius"/>
    </source>
</evidence>
<dbReference type="Gene3D" id="3.40.630.190">
    <property type="entry name" value="LCP protein"/>
    <property type="match status" value="1"/>
</dbReference>
<organism evidence="4 5">
    <name type="scientific">Faecalitalea cylindroides</name>
    <dbReference type="NCBI Taxonomy" id="39483"/>
    <lineage>
        <taxon>Bacteria</taxon>
        <taxon>Bacillati</taxon>
        <taxon>Bacillota</taxon>
        <taxon>Erysipelotrichia</taxon>
        <taxon>Erysipelotrichales</taxon>
        <taxon>Erysipelotrichaceae</taxon>
        <taxon>Faecalitalea</taxon>
    </lineage>
</organism>
<dbReference type="InterPro" id="IPR050922">
    <property type="entry name" value="LytR/CpsA/Psr_CW_biosynth"/>
</dbReference>
<feature type="domain" description="Cell envelope-related transcriptional attenuator" evidence="3">
    <location>
        <begin position="85"/>
        <end position="244"/>
    </location>
</feature>
<name>A0AAW6FV10_9FIRM</name>
<feature type="transmembrane region" description="Helical" evidence="2">
    <location>
        <begin position="12"/>
        <end position="35"/>
    </location>
</feature>
<dbReference type="PANTHER" id="PTHR33392:SF6">
    <property type="entry name" value="POLYISOPRENYL-TEICHOIC ACID--PEPTIDOGLYCAN TEICHOIC ACID TRANSFERASE TAGU"/>
    <property type="match status" value="1"/>
</dbReference>
<evidence type="ECO:0000256" key="1">
    <source>
        <dbReference type="ARBA" id="ARBA00006068"/>
    </source>
</evidence>
<comment type="similarity">
    <text evidence="1">Belongs to the LytR/CpsA/Psr (LCP) family.</text>
</comment>
<evidence type="ECO:0000313" key="5">
    <source>
        <dbReference type="Proteomes" id="UP001220658"/>
    </source>
</evidence>
<protein>
    <submittedName>
        <fullName evidence="4">LCP family protein</fullName>
    </submittedName>
</protein>
<reference evidence="4" key="1">
    <citation type="submission" date="2023-01" db="EMBL/GenBank/DDBJ databases">
        <title>Human gut microbiome strain richness.</title>
        <authorList>
            <person name="Chen-Liaw A."/>
        </authorList>
    </citation>
    <scope>NUCLEOTIDE SEQUENCE</scope>
    <source>
        <strain evidence="4">D55st1_G4_D55t1_190419</strain>
    </source>
</reference>
<keyword evidence="2" id="KW-1133">Transmembrane helix</keyword>
<dbReference type="EMBL" id="JAQNCK010000026">
    <property type="protein sequence ID" value="MDC0828846.1"/>
    <property type="molecule type" value="Genomic_DNA"/>
</dbReference>
<sequence>MAMNTTTKKNKAKTGILVAIILILIAVLASLLFFFKEQPTNSDPSSASDYHHIEYNGKKYDYNSSIVSILFMGIDSTDPEQMGQADAMQLVLLNREEESIQVIALSRDIMTDIHLFDVEHNDLGWDKQHLGLAYAYGDSPKNGAMLTSQAVSKLLYDVPVVHFAAMDLSILPELQNVVGELQVTVPNDSLVEVDPTWIKGSVVTLNADNVESFVRTRDTEQDFSNTDRMERQKAYIGAYVQKIKEMLTNDFDNTVQLLYNVCKDMTTNITLDDIQSFSSMLLSYSYDSNSDFYTLQGENKTGELHDEFEVDQEALQQLVVELFYEEEN</sequence>
<keyword evidence="2" id="KW-0472">Membrane</keyword>
<accession>A0AAW6FV10</accession>
<evidence type="ECO:0000313" key="4">
    <source>
        <dbReference type="EMBL" id="MDC0828846.1"/>
    </source>
</evidence>
<dbReference type="PANTHER" id="PTHR33392">
    <property type="entry name" value="POLYISOPRENYL-TEICHOIC ACID--PEPTIDOGLYCAN TEICHOIC ACID TRANSFERASE TAGU"/>
    <property type="match status" value="1"/>
</dbReference>
<dbReference type="AlphaFoldDB" id="A0AAW6FV10"/>
<keyword evidence="2" id="KW-0812">Transmembrane</keyword>
<dbReference type="InterPro" id="IPR004474">
    <property type="entry name" value="LytR_CpsA_psr"/>
</dbReference>